<keyword evidence="4" id="KW-1185">Reference proteome</keyword>
<accession>A0A7I7S3D2</accession>
<evidence type="ECO:0000313" key="3">
    <source>
        <dbReference type="EMBL" id="BBY50921.1"/>
    </source>
</evidence>
<geneLocation type="plasmid" evidence="4">
    <name>pjcm18538 dna</name>
</geneLocation>
<dbReference type="RefSeq" id="WP_163920719.1">
    <property type="nucleotide sequence ID" value="NZ_AP022593.1"/>
</dbReference>
<feature type="transmembrane region" description="Helical" evidence="1">
    <location>
        <begin position="65"/>
        <end position="87"/>
    </location>
</feature>
<feature type="transmembrane region" description="Helical" evidence="1">
    <location>
        <begin position="99"/>
        <end position="118"/>
    </location>
</feature>
<gene>
    <name evidence="3" type="ORF">MARA_43890</name>
</gene>
<organism evidence="3 4">
    <name type="scientific">Mycolicibacterium arabiense</name>
    <dbReference type="NCBI Taxonomy" id="1286181"/>
    <lineage>
        <taxon>Bacteria</taxon>
        <taxon>Bacillati</taxon>
        <taxon>Actinomycetota</taxon>
        <taxon>Actinomycetes</taxon>
        <taxon>Mycobacteriales</taxon>
        <taxon>Mycobacteriaceae</taxon>
        <taxon>Mycolicibacterium</taxon>
    </lineage>
</organism>
<evidence type="ECO:0000256" key="2">
    <source>
        <dbReference type="SAM" id="SignalP"/>
    </source>
</evidence>
<protein>
    <submittedName>
        <fullName evidence="3">Uncharacterized protein</fullName>
    </submittedName>
</protein>
<dbReference type="KEGG" id="marz:MARA_43890"/>
<keyword evidence="1" id="KW-0472">Membrane</keyword>
<evidence type="ECO:0000313" key="4">
    <source>
        <dbReference type="Proteomes" id="UP000467428"/>
    </source>
</evidence>
<evidence type="ECO:0000256" key="1">
    <source>
        <dbReference type="SAM" id="Phobius"/>
    </source>
</evidence>
<feature type="chain" id="PRO_5039730127" evidence="2">
    <location>
        <begin position="31"/>
        <end position="176"/>
    </location>
</feature>
<feature type="signal peptide" evidence="2">
    <location>
        <begin position="1"/>
        <end position="30"/>
    </location>
</feature>
<reference evidence="3 4" key="1">
    <citation type="journal article" date="2019" name="Emerg. Microbes Infect.">
        <title>Comprehensive subspecies identification of 175 nontuberculous mycobacteria species based on 7547 genomic profiles.</title>
        <authorList>
            <person name="Matsumoto Y."/>
            <person name="Kinjo T."/>
            <person name="Motooka D."/>
            <person name="Nabeya D."/>
            <person name="Jung N."/>
            <person name="Uechi K."/>
            <person name="Horii T."/>
            <person name="Iida T."/>
            <person name="Fujita J."/>
            <person name="Nakamura S."/>
        </authorList>
    </citation>
    <scope>NUCLEOTIDE SEQUENCE [LARGE SCALE GENOMIC DNA]</scope>
    <source>
        <strain evidence="3 4">JCM 18538</strain>
    </source>
</reference>
<sequence length="176" mass="16947">MTPGPTSPATVLRGAAVGTLTAALAAAAHAGSGGGLPSGAGAVQLAVLAVVVGGFVVVVRGGHRFLVLTAAMGAGQLLGHALLSASGHHHGAAASGADVAMLAAHVGALVAVAALVTVGELSCRAISRTVRAAVLAPAIRVPAGRAAVFRRCDHPLRSVLQLAASLSHRGPPVGIS</sequence>
<proteinExistence type="predicted"/>
<name>A0A7I7S3D2_9MYCO</name>
<keyword evidence="1" id="KW-1133">Transmembrane helix</keyword>
<dbReference type="EMBL" id="AP022593">
    <property type="protein sequence ID" value="BBY50921.1"/>
    <property type="molecule type" value="Genomic_DNA"/>
</dbReference>
<dbReference type="Proteomes" id="UP000467428">
    <property type="component" value="Chromosome"/>
</dbReference>
<keyword evidence="1" id="KW-0812">Transmembrane</keyword>
<feature type="transmembrane region" description="Helical" evidence="1">
    <location>
        <begin position="40"/>
        <end position="58"/>
    </location>
</feature>
<dbReference type="AlphaFoldDB" id="A0A7I7S3D2"/>
<keyword evidence="2" id="KW-0732">Signal</keyword>